<evidence type="ECO:0000313" key="4">
    <source>
        <dbReference type="Proteomes" id="UP000428328"/>
    </source>
</evidence>
<sequence length="96" mass="10805">MFIILVNYLKPIEDVERALEAHREFLAKHYAAGNLLLSGPQNPRTGGVIMARAARREAVERLVSQDPFFKEGIAEYEIMEFLPTMTAEGLEALKEA</sequence>
<dbReference type="AlphaFoldDB" id="A0A6I6J7L9"/>
<dbReference type="PANTHER" id="PTHR37828:SF1">
    <property type="entry name" value="YCII-RELATED DOMAIN-CONTAINING PROTEIN"/>
    <property type="match status" value="1"/>
</dbReference>
<evidence type="ECO:0000259" key="2">
    <source>
        <dbReference type="Pfam" id="PF03795"/>
    </source>
</evidence>
<name>A0A6I6J7L9_9BACT</name>
<dbReference type="RefSeq" id="WP_158945983.1">
    <property type="nucleotide sequence ID" value="NZ_CP046400.1"/>
</dbReference>
<evidence type="ECO:0000313" key="3">
    <source>
        <dbReference type="EMBL" id="QGY38816.1"/>
    </source>
</evidence>
<dbReference type="InterPro" id="IPR005545">
    <property type="entry name" value="YCII"/>
</dbReference>
<dbReference type="Gene3D" id="3.30.70.1060">
    <property type="entry name" value="Dimeric alpha+beta barrel"/>
    <property type="match status" value="1"/>
</dbReference>
<dbReference type="KEGG" id="psel:GM415_01240"/>
<comment type="similarity">
    <text evidence="1">Belongs to the YciI family.</text>
</comment>
<evidence type="ECO:0000256" key="1">
    <source>
        <dbReference type="ARBA" id="ARBA00007689"/>
    </source>
</evidence>
<dbReference type="SUPFAM" id="SSF54909">
    <property type="entry name" value="Dimeric alpha+beta barrel"/>
    <property type="match status" value="1"/>
</dbReference>
<proteinExistence type="inferred from homology"/>
<dbReference type="GO" id="GO:0016787">
    <property type="term" value="F:hydrolase activity"/>
    <property type="evidence" value="ECO:0007669"/>
    <property type="project" value="UniProtKB-KW"/>
</dbReference>
<reference evidence="3 4" key="1">
    <citation type="submission" date="2019-11" db="EMBL/GenBank/DDBJ databases">
        <authorList>
            <person name="Zheng R.K."/>
            <person name="Sun C.M."/>
        </authorList>
    </citation>
    <scope>NUCLEOTIDE SEQUENCE [LARGE SCALE GENOMIC DNA]</scope>
    <source>
        <strain evidence="3 4">SRB007</strain>
    </source>
</reference>
<keyword evidence="4" id="KW-1185">Reference proteome</keyword>
<protein>
    <submittedName>
        <fullName evidence="3">GTP cyclohydrolase</fullName>
    </submittedName>
</protein>
<feature type="domain" description="YCII-related" evidence="2">
    <location>
        <begin position="1"/>
        <end position="81"/>
    </location>
</feature>
<organism evidence="3 4">
    <name type="scientific">Pseudodesulfovibrio cashew</name>
    <dbReference type="NCBI Taxonomy" id="2678688"/>
    <lineage>
        <taxon>Bacteria</taxon>
        <taxon>Pseudomonadati</taxon>
        <taxon>Thermodesulfobacteriota</taxon>
        <taxon>Desulfovibrionia</taxon>
        <taxon>Desulfovibrionales</taxon>
        <taxon>Desulfovibrionaceae</taxon>
    </lineage>
</organism>
<dbReference type="Pfam" id="PF03795">
    <property type="entry name" value="YCII"/>
    <property type="match status" value="1"/>
</dbReference>
<dbReference type="EMBL" id="CP046400">
    <property type="protein sequence ID" value="QGY38816.1"/>
    <property type="molecule type" value="Genomic_DNA"/>
</dbReference>
<dbReference type="PANTHER" id="PTHR37828">
    <property type="entry name" value="GSR2449 PROTEIN"/>
    <property type="match status" value="1"/>
</dbReference>
<accession>A0A6I6J7L9</accession>
<keyword evidence="3" id="KW-0378">Hydrolase</keyword>
<dbReference type="InterPro" id="IPR011008">
    <property type="entry name" value="Dimeric_a/b-barrel"/>
</dbReference>
<gene>
    <name evidence="3" type="ORF">GM415_01240</name>
</gene>
<dbReference type="Proteomes" id="UP000428328">
    <property type="component" value="Chromosome"/>
</dbReference>